<feature type="transmembrane region" description="Helical" evidence="8">
    <location>
        <begin position="129"/>
        <end position="148"/>
    </location>
</feature>
<reference evidence="10" key="1">
    <citation type="submission" date="2021-01" db="EMBL/GenBank/DDBJ databases">
        <title>YIM 132084 draft genome.</title>
        <authorList>
            <person name="An D."/>
        </authorList>
    </citation>
    <scope>NUCLEOTIDE SEQUENCE</scope>
    <source>
        <strain evidence="10">YIM 132084</strain>
    </source>
</reference>
<dbReference type="PANTHER" id="PTHR42718:SF47">
    <property type="entry name" value="METHYL VIOLOGEN RESISTANCE PROTEIN SMVA"/>
    <property type="match status" value="1"/>
</dbReference>
<evidence type="ECO:0000259" key="9">
    <source>
        <dbReference type="PROSITE" id="PS50850"/>
    </source>
</evidence>
<dbReference type="Pfam" id="PF07690">
    <property type="entry name" value="MFS_1"/>
    <property type="match status" value="1"/>
</dbReference>
<keyword evidence="4 8" id="KW-0812">Transmembrane</keyword>
<dbReference type="Gene3D" id="1.20.1250.20">
    <property type="entry name" value="MFS general substrate transporter like domains"/>
    <property type="match status" value="2"/>
</dbReference>
<dbReference type="EMBL" id="JAERWK010000025">
    <property type="protein sequence ID" value="MBM9469308.1"/>
    <property type="molecule type" value="Genomic_DNA"/>
</dbReference>
<keyword evidence="5 8" id="KW-1133">Transmembrane helix</keyword>
<dbReference type="AlphaFoldDB" id="A0A938YK18"/>
<feature type="transmembrane region" description="Helical" evidence="8">
    <location>
        <begin position="382"/>
        <end position="400"/>
    </location>
</feature>
<feature type="domain" description="Major facilitator superfamily (MFS) profile" evidence="9">
    <location>
        <begin position="63"/>
        <end position="546"/>
    </location>
</feature>
<dbReference type="Proteomes" id="UP000663792">
    <property type="component" value="Unassembled WGS sequence"/>
</dbReference>
<feature type="transmembrane region" description="Helical" evidence="8">
    <location>
        <begin position="357"/>
        <end position="375"/>
    </location>
</feature>
<evidence type="ECO:0000313" key="10">
    <source>
        <dbReference type="EMBL" id="MBM9469308.1"/>
    </source>
</evidence>
<feature type="transmembrane region" description="Helical" evidence="8">
    <location>
        <begin position="275"/>
        <end position="295"/>
    </location>
</feature>
<comment type="caution">
    <text evidence="10">The sequence shown here is derived from an EMBL/GenBank/DDBJ whole genome shotgun (WGS) entry which is preliminary data.</text>
</comment>
<accession>A0A938YK18</accession>
<keyword evidence="6 8" id="KW-0472">Membrane</keyword>
<organism evidence="10 11">
    <name type="scientific">Nakamurella leprariae</name>
    <dbReference type="NCBI Taxonomy" id="2803911"/>
    <lineage>
        <taxon>Bacteria</taxon>
        <taxon>Bacillati</taxon>
        <taxon>Actinomycetota</taxon>
        <taxon>Actinomycetes</taxon>
        <taxon>Nakamurellales</taxon>
        <taxon>Nakamurellaceae</taxon>
        <taxon>Nakamurella</taxon>
    </lineage>
</organism>
<dbReference type="GO" id="GO:0005886">
    <property type="term" value="C:plasma membrane"/>
    <property type="evidence" value="ECO:0007669"/>
    <property type="project" value="UniProtKB-SubCell"/>
</dbReference>
<evidence type="ECO:0000256" key="3">
    <source>
        <dbReference type="ARBA" id="ARBA00022475"/>
    </source>
</evidence>
<evidence type="ECO:0000256" key="4">
    <source>
        <dbReference type="ARBA" id="ARBA00022692"/>
    </source>
</evidence>
<dbReference type="InterPro" id="IPR036259">
    <property type="entry name" value="MFS_trans_sf"/>
</dbReference>
<protein>
    <submittedName>
        <fullName evidence="10">MFS transporter</fullName>
    </submittedName>
</protein>
<proteinExistence type="predicted"/>
<feature type="transmembrane region" description="Helical" evidence="8">
    <location>
        <begin position="187"/>
        <end position="207"/>
    </location>
</feature>
<feature type="transmembrane region" description="Helical" evidence="8">
    <location>
        <begin position="449"/>
        <end position="469"/>
    </location>
</feature>
<keyword evidence="2" id="KW-0813">Transport</keyword>
<feature type="transmembrane region" description="Helical" evidence="8">
    <location>
        <begin position="316"/>
        <end position="337"/>
    </location>
</feature>
<feature type="region of interest" description="Disordered" evidence="7">
    <location>
        <begin position="24"/>
        <end position="54"/>
    </location>
</feature>
<feature type="transmembrane region" description="Helical" evidence="8">
    <location>
        <begin position="518"/>
        <end position="539"/>
    </location>
</feature>
<dbReference type="SUPFAM" id="SSF103473">
    <property type="entry name" value="MFS general substrate transporter"/>
    <property type="match status" value="1"/>
</dbReference>
<dbReference type="CDD" id="cd17321">
    <property type="entry name" value="MFS_MMR_MDR_like"/>
    <property type="match status" value="1"/>
</dbReference>
<dbReference type="GO" id="GO:0022857">
    <property type="term" value="F:transmembrane transporter activity"/>
    <property type="evidence" value="ECO:0007669"/>
    <property type="project" value="InterPro"/>
</dbReference>
<evidence type="ECO:0000256" key="5">
    <source>
        <dbReference type="ARBA" id="ARBA00022989"/>
    </source>
</evidence>
<evidence type="ECO:0000256" key="7">
    <source>
        <dbReference type="SAM" id="MobiDB-lite"/>
    </source>
</evidence>
<feature type="transmembrane region" description="Helical" evidence="8">
    <location>
        <begin position="249"/>
        <end position="269"/>
    </location>
</feature>
<feature type="transmembrane region" description="Helical" evidence="8">
    <location>
        <begin position="98"/>
        <end position="117"/>
    </location>
</feature>
<keyword evidence="3" id="KW-1003">Cell membrane</keyword>
<name>A0A938YK18_9ACTN</name>
<keyword evidence="11" id="KW-1185">Reference proteome</keyword>
<dbReference type="InterPro" id="IPR005829">
    <property type="entry name" value="Sugar_transporter_CS"/>
</dbReference>
<dbReference type="InterPro" id="IPR011701">
    <property type="entry name" value="MFS"/>
</dbReference>
<feature type="transmembrane region" description="Helical" evidence="8">
    <location>
        <begin position="154"/>
        <end position="175"/>
    </location>
</feature>
<dbReference type="InterPro" id="IPR020846">
    <property type="entry name" value="MFS_dom"/>
</dbReference>
<sequence>MARRVRSGFLFWVSDTRPFHHGTRSIGPIGRFDRPNGRYSGPVPTLPTPEPSAPRAGRREWAALAAVTLAVVLLAVDGTVLALAVPSLTASLSPSSTQLLWIGDIYSFALAGLLVTMGNVADRIGRRRLLLLGSVGFGIASAIAAFAPTPELLIAARALLGISGATIMPSTLSIIRNLFADARQRTRAIAVWSAGATAGAAAGPLIGGFLLEHFWWGSVFLINVPVVLVIVAAGIFLIPESRNPDPGRIDLVSVALSMAAVIPVVWFVKQTASDGVSVIGVLVGLVGVISGVLFARRQRRLDHPLLDLTLFRQRAFSGAVAANGLAIFAFVGMIFFFSQYLQLVRDLSPLQAGLVELPATLASILVIGFVGIIAVRLGRGPAIGAGLAVAGIGLAVIAVGEAVPGLAVMIAGLVVVGFGSAVAMTVSTDAVMSAVPKERAGAASAISETAYELGVALGIAVMGSIHAAVYRLRLDLPADADPAVAAGLRDSLAAGRQLVGSDSAGAELLEHGRHAFTVALQATSVAAAVIVLVAAFIAWRTIPADRPTAPVQH</sequence>
<gene>
    <name evidence="10" type="ORF">JL106_18630</name>
</gene>
<evidence type="ECO:0000313" key="11">
    <source>
        <dbReference type="Proteomes" id="UP000663792"/>
    </source>
</evidence>
<feature type="transmembrane region" description="Helical" evidence="8">
    <location>
        <begin position="61"/>
        <end position="86"/>
    </location>
</feature>
<evidence type="ECO:0000256" key="6">
    <source>
        <dbReference type="ARBA" id="ARBA00023136"/>
    </source>
</evidence>
<comment type="subcellular location">
    <subcellularLocation>
        <location evidence="1">Cell membrane</location>
        <topology evidence="1">Multi-pass membrane protein</topology>
    </subcellularLocation>
</comment>
<evidence type="ECO:0000256" key="1">
    <source>
        <dbReference type="ARBA" id="ARBA00004651"/>
    </source>
</evidence>
<evidence type="ECO:0000256" key="2">
    <source>
        <dbReference type="ARBA" id="ARBA00022448"/>
    </source>
</evidence>
<dbReference type="PROSITE" id="PS00216">
    <property type="entry name" value="SUGAR_TRANSPORT_1"/>
    <property type="match status" value="1"/>
</dbReference>
<dbReference type="PROSITE" id="PS50850">
    <property type="entry name" value="MFS"/>
    <property type="match status" value="1"/>
</dbReference>
<feature type="transmembrane region" description="Helical" evidence="8">
    <location>
        <begin position="213"/>
        <end position="237"/>
    </location>
</feature>
<dbReference type="PANTHER" id="PTHR42718">
    <property type="entry name" value="MAJOR FACILITATOR SUPERFAMILY MULTIDRUG TRANSPORTER MFSC"/>
    <property type="match status" value="1"/>
</dbReference>
<evidence type="ECO:0000256" key="8">
    <source>
        <dbReference type="SAM" id="Phobius"/>
    </source>
</evidence>
<feature type="transmembrane region" description="Helical" evidence="8">
    <location>
        <begin position="406"/>
        <end position="428"/>
    </location>
</feature>